<dbReference type="AlphaFoldDB" id="A0A0W8EA95"/>
<keyword evidence="4 6" id="KW-1133">Transmembrane helix</keyword>
<dbReference type="InterPro" id="IPR052770">
    <property type="entry name" value="Cobalt_transport_CbiQ"/>
</dbReference>
<keyword evidence="3 6" id="KW-0812">Transmembrane</keyword>
<dbReference type="PANTHER" id="PTHR43723">
    <property type="entry name" value="COBALT TRANSPORT PROTEIN CBIQ"/>
    <property type="match status" value="1"/>
</dbReference>
<keyword evidence="2" id="KW-1003">Cell membrane</keyword>
<accession>A0A0W8EA95</accession>
<dbReference type="NCBIfam" id="TIGR02454">
    <property type="entry name" value="ECF_T_CbiQ"/>
    <property type="match status" value="1"/>
</dbReference>
<evidence type="ECO:0000256" key="6">
    <source>
        <dbReference type="SAM" id="Phobius"/>
    </source>
</evidence>
<sequence>MSINVIRIDEYAYLSPLRDVHPGEKIFFSLSTMLLVLAMDSVLISGIVLVGMSLIIVWRAGVDYGYFLKLLSIPIGFLLLGCLAVLFSVSLNEARYDHFVRIGAVFIGVTSDSVWKAVLLFTRSIAAVVCLYMLILTTPVNHIICILQRVRMPAIIINLMVLIYNNIFVFVKSADEIYIAQVSRYGYHGWSGQIRSLSLLCNNLFVKSLKASNDAFNGMISRGFDGELKIADEVFETKAGNIAATVILNCLLITIYLSGRV</sequence>
<feature type="transmembrane region" description="Helical" evidence="6">
    <location>
        <begin position="242"/>
        <end position="259"/>
    </location>
</feature>
<evidence type="ECO:0000256" key="3">
    <source>
        <dbReference type="ARBA" id="ARBA00022692"/>
    </source>
</evidence>
<dbReference type="InterPro" id="IPR003339">
    <property type="entry name" value="ABC/ECF_trnsptr_transmembrane"/>
</dbReference>
<feature type="transmembrane region" description="Helical" evidence="6">
    <location>
        <begin position="99"/>
        <end position="118"/>
    </location>
</feature>
<protein>
    <submittedName>
        <fullName evidence="7">Transmembrane component cbiq of energizing module of cobalt ecf transporter</fullName>
    </submittedName>
</protein>
<dbReference type="EMBL" id="LNQE01001813">
    <property type="protein sequence ID" value="KUG05454.1"/>
    <property type="molecule type" value="Genomic_DNA"/>
</dbReference>
<dbReference type="InterPro" id="IPR012809">
    <property type="entry name" value="ECF_CbiQ"/>
</dbReference>
<organism evidence="7">
    <name type="scientific">hydrocarbon metagenome</name>
    <dbReference type="NCBI Taxonomy" id="938273"/>
    <lineage>
        <taxon>unclassified sequences</taxon>
        <taxon>metagenomes</taxon>
        <taxon>ecological metagenomes</taxon>
    </lineage>
</organism>
<evidence type="ECO:0000256" key="5">
    <source>
        <dbReference type="ARBA" id="ARBA00023136"/>
    </source>
</evidence>
<feature type="transmembrane region" description="Helical" evidence="6">
    <location>
        <begin position="34"/>
        <end position="58"/>
    </location>
</feature>
<evidence type="ECO:0000256" key="2">
    <source>
        <dbReference type="ARBA" id="ARBA00022475"/>
    </source>
</evidence>
<feature type="transmembrane region" description="Helical" evidence="6">
    <location>
        <begin position="64"/>
        <end position="87"/>
    </location>
</feature>
<proteinExistence type="predicted"/>
<gene>
    <name evidence="7" type="ORF">ASZ90_017136</name>
</gene>
<comment type="subcellular location">
    <subcellularLocation>
        <location evidence="1">Cell membrane</location>
        <topology evidence="1">Multi-pass membrane protein</topology>
    </subcellularLocation>
</comment>
<keyword evidence="5 6" id="KW-0472">Membrane</keyword>
<evidence type="ECO:0000256" key="1">
    <source>
        <dbReference type="ARBA" id="ARBA00004651"/>
    </source>
</evidence>
<comment type="caution">
    <text evidence="7">The sequence shown here is derived from an EMBL/GenBank/DDBJ whole genome shotgun (WGS) entry which is preliminary data.</text>
</comment>
<dbReference type="PANTHER" id="PTHR43723:SF1">
    <property type="entry name" value="COBALT TRANSPORT PROTEIN CBIQ"/>
    <property type="match status" value="1"/>
</dbReference>
<dbReference type="Pfam" id="PF02361">
    <property type="entry name" value="CbiQ"/>
    <property type="match status" value="1"/>
</dbReference>
<dbReference type="GO" id="GO:0006824">
    <property type="term" value="P:cobalt ion transport"/>
    <property type="evidence" value="ECO:0007669"/>
    <property type="project" value="InterPro"/>
</dbReference>
<evidence type="ECO:0000313" key="7">
    <source>
        <dbReference type="EMBL" id="KUG05454.1"/>
    </source>
</evidence>
<evidence type="ECO:0000256" key="4">
    <source>
        <dbReference type="ARBA" id="ARBA00022989"/>
    </source>
</evidence>
<feature type="transmembrane region" description="Helical" evidence="6">
    <location>
        <begin position="154"/>
        <end position="171"/>
    </location>
</feature>
<reference evidence="7" key="1">
    <citation type="journal article" date="2015" name="Proc. Natl. Acad. Sci. U.S.A.">
        <title>Networks of energetic and metabolic interactions define dynamics in microbial communities.</title>
        <authorList>
            <person name="Embree M."/>
            <person name="Liu J.K."/>
            <person name="Al-Bassam M.M."/>
            <person name="Zengler K."/>
        </authorList>
    </citation>
    <scope>NUCLEOTIDE SEQUENCE</scope>
</reference>
<dbReference type="CDD" id="cd16914">
    <property type="entry name" value="EcfT"/>
    <property type="match status" value="1"/>
</dbReference>
<feature type="transmembrane region" description="Helical" evidence="6">
    <location>
        <begin position="124"/>
        <end position="147"/>
    </location>
</feature>
<name>A0A0W8EA95_9ZZZZ</name>
<dbReference type="GO" id="GO:0043190">
    <property type="term" value="C:ATP-binding cassette (ABC) transporter complex"/>
    <property type="evidence" value="ECO:0007669"/>
    <property type="project" value="InterPro"/>
</dbReference>